<dbReference type="NCBIfam" id="TIGR01251">
    <property type="entry name" value="ribP_PPkin"/>
    <property type="match status" value="1"/>
</dbReference>
<evidence type="ECO:0000259" key="11">
    <source>
        <dbReference type="Pfam" id="PF00156"/>
    </source>
</evidence>
<evidence type="ECO:0000256" key="10">
    <source>
        <dbReference type="RuleBase" id="RU004324"/>
    </source>
</evidence>
<dbReference type="Pfam" id="PF00156">
    <property type="entry name" value="Pribosyltran"/>
    <property type="match status" value="1"/>
</dbReference>
<evidence type="ECO:0000256" key="3">
    <source>
        <dbReference type="ARBA" id="ARBA00022723"/>
    </source>
</evidence>
<proteinExistence type="inferred from homology"/>
<dbReference type="PANTHER" id="PTHR10210">
    <property type="entry name" value="RIBOSE-PHOSPHATE DIPHOSPHOKINASE FAMILY MEMBER"/>
    <property type="match status" value="1"/>
</dbReference>
<dbReference type="AlphaFoldDB" id="A0A0A8E842"/>
<dbReference type="FunFam" id="3.40.50.2020:FF:000007">
    <property type="entry name" value="Ribose-phosphate pyrophosphokinase"/>
    <property type="match status" value="1"/>
</dbReference>
<dbReference type="Gene3D" id="3.40.50.2020">
    <property type="match status" value="2"/>
</dbReference>
<dbReference type="RefSeq" id="WP_039387713.1">
    <property type="nucleotide sequence ID" value="NZ_CP007585.1"/>
</dbReference>
<evidence type="ECO:0000256" key="9">
    <source>
        <dbReference type="ARBA" id="ARBA00049535"/>
    </source>
</evidence>
<keyword evidence="2 13" id="KW-0808">Transferase</keyword>
<evidence type="ECO:0000256" key="5">
    <source>
        <dbReference type="ARBA" id="ARBA00022741"/>
    </source>
</evidence>
<evidence type="ECO:0000313" key="14">
    <source>
        <dbReference type="Proteomes" id="UP000031129"/>
    </source>
</evidence>
<dbReference type="GO" id="GO:0005737">
    <property type="term" value="C:cytoplasm"/>
    <property type="evidence" value="ECO:0007669"/>
    <property type="project" value="TreeGrafter"/>
</dbReference>
<evidence type="ECO:0000256" key="4">
    <source>
        <dbReference type="ARBA" id="ARBA00022727"/>
    </source>
</evidence>
<sequence>MNIESKKNNIILFGMENSLGLAKKISQKTGIPLSGIERIVYADGEVLLKSKETIRNSTVFVIANTSRPVNENIMELLIFIDSLKRGYAREIVVILSYYGYARQDRKSSGRQPITAKLIANLLEKAGVTKLILVDIHNPSIQGFFDISVDELHGQYILANELVGKNKDYIIVSPDHGGAVRARILAEILGKQTNVAVIDKRRTGTNQTEVLGLIGDVSGKDCVIIDDIIDTGGTIINAANVVKNNGAKSVILAATHGVFSYGFEKFQENPNIDNVIITDSIENTKLAEKFSKLSITSLAEFLSKSILACIFSTSITSIYEETKQKLIEKNSN</sequence>
<gene>
    <name evidence="13" type="primary">prsA</name>
    <name evidence="13" type="ORF">MYF_03145</name>
</gene>
<evidence type="ECO:0000256" key="6">
    <source>
        <dbReference type="ARBA" id="ARBA00022777"/>
    </source>
</evidence>
<dbReference type="GO" id="GO:0005524">
    <property type="term" value="F:ATP binding"/>
    <property type="evidence" value="ECO:0007669"/>
    <property type="project" value="UniProtKB-KW"/>
</dbReference>
<name>A0A0A8E842_MESFC</name>
<dbReference type="InterPro" id="IPR005946">
    <property type="entry name" value="Rib-P_diPkinase"/>
</dbReference>
<dbReference type="KEGG" id="mfq:MYF_03145"/>
<evidence type="ECO:0000256" key="1">
    <source>
        <dbReference type="ARBA" id="ARBA00013247"/>
    </source>
</evidence>
<keyword evidence="14" id="KW-1185">Reference proteome</keyword>
<dbReference type="GO" id="GO:0004749">
    <property type="term" value="F:ribose phosphate diphosphokinase activity"/>
    <property type="evidence" value="ECO:0007669"/>
    <property type="project" value="UniProtKB-EC"/>
</dbReference>
<dbReference type="Pfam" id="PF13793">
    <property type="entry name" value="Pribosyltran_N"/>
    <property type="match status" value="1"/>
</dbReference>
<keyword evidence="6 13" id="KW-0418">Kinase</keyword>
<evidence type="ECO:0000259" key="12">
    <source>
        <dbReference type="Pfam" id="PF13793"/>
    </source>
</evidence>
<evidence type="ECO:0000256" key="7">
    <source>
        <dbReference type="ARBA" id="ARBA00022840"/>
    </source>
</evidence>
<dbReference type="NCBIfam" id="NF002320">
    <property type="entry name" value="PRK01259.1"/>
    <property type="match status" value="1"/>
</dbReference>
<comment type="catalytic activity">
    <reaction evidence="9">
        <text>D-ribose 5-phosphate + ATP = 5-phospho-alpha-D-ribose 1-diphosphate + AMP + H(+)</text>
        <dbReference type="Rhea" id="RHEA:15609"/>
        <dbReference type="ChEBI" id="CHEBI:15378"/>
        <dbReference type="ChEBI" id="CHEBI:30616"/>
        <dbReference type="ChEBI" id="CHEBI:58017"/>
        <dbReference type="ChEBI" id="CHEBI:78346"/>
        <dbReference type="ChEBI" id="CHEBI:456215"/>
        <dbReference type="EC" id="2.7.6.1"/>
    </reaction>
</comment>
<dbReference type="GO" id="GO:0002189">
    <property type="term" value="C:ribose phosphate diphosphokinase complex"/>
    <property type="evidence" value="ECO:0007669"/>
    <property type="project" value="TreeGrafter"/>
</dbReference>
<dbReference type="OrthoDB" id="9777067at2"/>
<dbReference type="SMART" id="SM01400">
    <property type="entry name" value="Pribosyltran_N"/>
    <property type="match status" value="1"/>
</dbReference>
<dbReference type="CDD" id="cd06223">
    <property type="entry name" value="PRTases_typeI"/>
    <property type="match status" value="1"/>
</dbReference>
<keyword evidence="8" id="KW-0460">Magnesium</keyword>
<keyword evidence="4 10" id="KW-0545">Nucleotide biosynthesis</keyword>
<dbReference type="GO" id="GO:0006164">
    <property type="term" value="P:purine nucleotide biosynthetic process"/>
    <property type="evidence" value="ECO:0007669"/>
    <property type="project" value="TreeGrafter"/>
</dbReference>
<feature type="domain" description="Phosphoribosyltransferase" evidence="11">
    <location>
        <begin position="160"/>
        <end position="255"/>
    </location>
</feature>
<dbReference type="EMBL" id="CP007585">
    <property type="protein sequence ID" value="AJC50114.1"/>
    <property type="molecule type" value="Genomic_DNA"/>
</dbReference>
<dbReference type="GO" id="GO:0006015">
    <property type="term" value="P:5-phosphoribose 1-diphosphate biosynthetic process"/>
    <property type="evidence" value="ECO:0007669"/>
    <property type="project" value="TreeGrafter"/>
</dbReference>
<dbReference type="InterPro" id="IPR029099">
    <property type="entry name" value="Pribosyltran_N"/>
</dbReference>
<feature type="domain" description="Ribose-phosphate pyrophosphokinase N-terminal" evidence="12">
    <location>
        <begin position="11"/>
        <end position="126"/>
    </location>
</feature>
<reference evidence="13 14" key="1">
    <citation type="journal article" date="2015" name="Genome Announc.">
        <title>Complete Genome Sequence of Mycoplasma flocculare Strain Ms42T (ATCC 27399T).</title>
        <authorList>
            <person name="Calcutt M.J."/>
            <person name="Foecking M.F."/>
            <person name="Heidari M.B."/>
            <person name="McIntosh M.A."/>
        </authorList>
    </citation>
    <scope>NUCLEOTIDE SEQUENCE [LARGE SCALE GENOMIC DNA]</scope>
    <source>
        <strain evidence="14">ATCC 27399</strain>
    </source>
</reference>
<keyword evidence="7" id="KW-0067">ATP-binding</keyword>
<dbReference type="GO" id="GO:0016301">
    <property type="term" value="F:kinase activity"/>
    <property type="evidence" value="ECO:0007669"/>
    <property type="project" value="UniProtKB-KW"/>
</dbReference>
<dbReference type="HOGENOM" id="CLU_033546_2_0_14"/>
<keyword evidence="5" id="KW-0547">Nucleotide-binding</keyword>
<accession>A0A0A8E842</accession>
<keyword evidence="3" id="KW-0479">Metal-binding</keyword>
<evidence type="ECO:0000313" key="13">
    <source>
        <dbReference type="EMBL" id="AJC50114.1"/>
    </source>
</evidence>
<dbReference type="Proteomes" id="UP000031129">
    <property type="component" value="Chromosome"/>
</dbReference>
<dbReference type="InterPro" id="IPR029057">
    <property type="entry name" value="PRTase-like"/>
</dbReference>
<evidence type="ECO:0000256" key="8">
    <source>
        <dbReference type="ARBA" id="ARBA00022842"/>
    </source>
</evidence>
<dbReference type="SUPFAM" id="SSF53271">
    <property type="entry name" value="PRTase-like"/>
    <property type="match status" value="1"/>
</dbReference>
<protein>
    <recommendedName>
        <fullName evidence="1">ribose-phosphate diphosphokinase</fullName>
        <ecNumber evidence="1">2.7.6.1</ecNumber>
    </recommendedName>
</protein>
<dbReference type="EC" id="2.7.6.1" evidence="1"/>
<evidence type="ECO:0000256" key="2">
    <source>
        <dbReference type="ARBA" id="ARBA00022679"/>
    </source>
</evidence>
<dbReference type="STRING" id="743971.MYF_03145"/>
<dbReference type="GO" id="GO:0000287">
    <property type="term" value="F:magnesium ion binding"/>
    <property type="evidence" value="ECO:0007669"/>
    <property type="project" value="InterPro"/>
</dbReference>
<dbReference type="InterPro" id="IPR000836">
    <property type="entry name" value="PRTase_dom"/>
</dbReference>
<comment type="similarity">
    <text evidence="10">Belongs to the ribose-phosphate pyrophosphokinase family.</text>
</comment>
<dbReference type="PANTHER" id="PTHR10210:SF41">
    <property type="entry name" value="RIBOSE-PHOSPHATE PYROPHOSPHOKINASE 1, CHLOROPLASTIC"/>
    <property type="match status" value="1"/>
</dbReference>
<organism evidence="13 14">
    <name type="scientific">Mesomycoplasma flocculare ATCC 27399</name>
    <dbReference type="NCBI Taxonomy" id="743971"/>
    <lineage>
        <taxon>Bacteria</taxon>
        <taxon>Bacillati</taxon>
        <taxon>Mycoplasmatota</taxon>
        <taxon>Mycoplasmoidales</taxon>
        <taxon>Metamycoplasmataceae</taxon>
        <taxon>Mesomycoplasma</taxon>
    </lineage>
</organism>